<evidence type="ECO:0000256" key="2">
    <source>
        <dbReference type="ARBA" id="ARBA00040720"/>
    </source>
</evidence>
<comment type="subunit">
    <text evidence="5">Complex I is composed of 45 different subunits. This a component of the hydrophobic protein fraction. Interacts with BLOC1S1. Interacts with SLC2A4. Interacts with CLOCK. Interacts with RAB5IF.</text>
</comment>
<dbReference type="GO" id="GO:0005739">
    <property type="term" value="C:mitochondrion"/>
    <property type="evidence" value="ECO:0007669"/>
    <property type="project" value="TreeGrafter"/>
</dbReference>
<evidence type="ECO:0000256" key="3">
    <source>
        <dbReference type="ARBA" id="ARBA00042000"/>
    </source>
</evidence>
<proteinExistence type="inferred from homology"/>
<dbReference type="CDD" id="cd05271">
    <property type="entry name" value="NDUFA9_like_SDR_a"/>
    <property type="match status" value="1"/>
</dbReference>
<evidence type="ECO:0000256" key="5">
    <source>
        <dbReference type="ARBA" id="ARBA00046455"/>
    </source>
</evidence>
<dbReference type="OrthoDB" id="275457at2759"/>
<evidence type="ECO:0000256" key="4">
    <source>
        <dbReference type="ARBA" id="ARBA00043145"/>
    </source>
</evidence>
<evidence type="ECO:0000313" key="8">
    <source>
        <dbReference type="Proteomes" id="UP001152320"/>
    </source>
</evidence>
<gene>
    <name evidence="7" type="ORF">HOLleu_36830</name>
</gene>
<organism evidence="7 8">
    <name type="scientific">Holothuria leucospilota</name>
    <name type="common">Black long sea cucumber</name>
    <name type="synonym">Mertensiothuria leucospilota</name>
    <dbReference type="NCBI Taxonomy" id="206669"/>
    <lineage>
        <taxon>Eukaryota</taxon>
        <taxon>Metazoa</taxon>
        <taxon>Echinodermata</taxon>
        <taxon>Eleutherozoa</taxon>
        <taxon>Echinozoa</taxon>
        <taxon>Holothuroidea</taxon>
        <taxon>Aspidochirotacea</taxon>
        <taxon>Aspidochirotida</taxon>
        <taxon>Holothuriidae</taxon>
        <taxon>Holothuria</taxon>
    </lineage>
</organism>
<accession>A0A9Q0YPY7</accession>
<dbReference type="InterPro" id="IPR051207">
    <property type="entry name" value="ComplexI_NDUFA9_subunit"/>
</dbReference>
<feature type="domain" description="NAD-dependent epimerase/dehydratase" evidence="6">
    <location>
        <begin position="236"/>
        <end position="395"/>
    </location>
</feature>
<dbReference type="EMBL" id="JAIZAY010000019">
    <property type="protein sequence ID" value="KAJ8024177.1"/>
    <property type="molecule type" value="Genomic_DNA"/>
</dbReference>
<feature type="domain" description="NAD-dependent epimerase/dehydratase" evidence="6">
    <location>
        <begin position="77"/>
        <end position="199"/>
    </location>
</feature>
<comment type="similarity">
    <text evidence="1">Belongs to the complex I NDUFA9 subunit family.</text>
</comment>
<dbReference type="AlphaFoldDB" id="A0A9Q0YPY7"/>
<dbReference type="PANTHER" id="PTHR12126:SF11">
    <property type="entry name" value="NADH DEHYDROGENASE [UBIQUINONE] 1 ALPHA SUBCOMPLEX SUBUNIT 9, MITOCHONDRIAL"/>
    <property type="match status" value="1"/>
</dbReference>
<dbReference type="InterPro" id="IPR001509">
    <property type="entry name" value="Epimerase_deHydtase"/>
</dbReference>
<dbReference type="Pfam" id="PF01370">
    <property type="entry name" value="Epimerase"/>
    <property type="match status" value="2"/>
</dbReference>
<reference evidence="7" key="1">
    <citation type="submission" date="2021-10" db="EMBL/GenBank/DDBJ databases">
        <title>Tropical sea cucumber genome reveals ecological adaptation and Cuvierian tubules defense mechanism.</title>
        <authorList>
            <person name="Chen T."/>
        </authorList>
    </citation>
    <scope>NUCLEOTIDE SEQUENCE</scope>
    <source>
        <strain evidence="7">Nanhai2018</strain>
        <tissue evidence="7">Muscle</tissue>
    </source>
</reference>
<protein>
    <recommendedName>
        <fullName evidence="2">NADH dehydrogenase [ubiquinone] 1 alpha subcomplex subunit 9, mitochondrial</fullName>
    </recommendedName>
    <alternativeName>
        <fullName evidence="4">Complex I-39kD</fullName>
    </alternativeName>
    <alternativeName>
        <fullName evidence="3">NADH-ubiquinone oxidoreductase 39 kDa subunit</fullName>
    </alternativeName>
</protein>
<evidence type="ECO:0000259" key="6">
    <source>
        <dbReference type="Pfam" id="PF01370"/>
    </source>
</evidence>
<name>A0A9Q0YPY7_HOLLE</name>
<sequence length="549" mass="62004">MAALIVKLRQGTMPTGLILRPIASLVGSQSHSHRHASSYHPSLVPKGREGSQVVVPYRCEPYNLNHLKLMGDLGQILFRDFHARDQDKLREIVRHCNVVINLLGQDYETRRFSFEDIHVEIPRTLAKICREENVGRLIHMSALGAELGSRSKFLRTKAAGENVVKEEFPDAVIIRPAQMFGPEDRFFNHFASLILRPIASLVGTQSHGHRHASSYHPSLVPKGTGGRSSFSGTVAAVFGATGFLGRYVVNRLGREGSQVVVPYRCEPYNLNHLKLMGDLGQILFRDFHARDQDTLREIVRHCNVVINLLGQDYETRRFSFEDIHVEIPRTLAKICREENVGRLIHMSALGAELGSRSKFLRTKAAGENVVKEEFPDAVIIRPAQMFGPEDRFFNHFANQRYFGGVPLFMDASEVVKRPVFAIMIALKDKEVGGKVIELAGPNGYKLTDLIDYLYRVTRRPYIRYPVPRPILRLVAGILENSPFTPWMTRDILELQHTTDNVDPDLLQFEDLGISPVPVEEGAIKVLRKHRADRFFDLGIDDVEPAPSIK</sequence>
<comment type="caution">
    <text evidence="7">The sequence shown here is derived from an EMBL/GenBank/DDBJ whole genome shotgun (WGS) entry which is preliminary data.</text>
</comment>
<dbReference type="PANTHER" id="PTHR12126">
    <property type="entry name" value="NADH-UBIQUINONE OXIDOREDUCTASE 39 KDA SUBUNIT-RELATED"/>
    <property type="match status" value="1"/>
</dbReference>
<keyword evidence="8" id="KW-1185">Reference proteome</keyword>
<dbReference type="InterPro" id="IPR036291">
    <property type="entry name" value="NAD(P)-bd_dom_sf"/>
</dbReference>
<dbReference type="GO" id="GO:0044877">
    <property type="term" value="F:protein-containing complex binding"/>
    <property type="evidence" value="ECO:0007669"/>
    <property type="project" value="TreeGrafter"/>
</dbReference>
<evidence type="ECO:0000256" key="1">
    <source>
        <dbReference type="ARBA" id="ARBA00038501"/>
    </source>
</evidence>
<dbReference type="Proteomes" id="UP001152320">
    <property type="component" value="Chromosome 19"/>
</dbReference>
<dbReference type="SUPFAM" id="SSF51735">
    <property type="entry name" value="NAD(P)-binding Rossmann-fold domains"/>
    <property type="match status" value="2"/>
</dbReference>
<dbReference type="Gene3D" id="3.40.50.720">
    <property type="entry name" value="NAD(P)-binding Rossmann-like Domain"/>
    <property type="match status" value="2"/>
</dbReference>
<evidence type="ECO:0000313" key="7">
    <source>
        <dbReference type="EMBL" id="KAJ8024177.1"/>
    </source>
</evidence>